<reference evidence="8" key="2">
    <citation type="submission" date="2020-09" db="EMBL/GenBank/DDBJ databases">
        <authorList>
            <person name="Sun Q."/>
            <person name="Kim S."/>
        </authorList>
    </citation>
    <scope>NUCLEOTIDE SEQUENCE</scope>
    <source>
        <strain evidence="8">KCTC 12988</strain>
    </source>
</reference>
<evidence type="ECO:0000313" key="9">
    <source>
        <dbReference type="Proteomes" id="UP000644507"/>
    </source>
</evidence>
<accession>A0A918TVA2</accession>
<organism evidence="8 9">
    <name type="scientific">Roseibacillus persicicus</name>
    <dbReference type="NCBI Taxonomy" id="454148"/>
    <lineage>
        <taxon>Bacteria</taxon>
        <taxon>Pseudomonadati</taxon>
        <taxon>Verrucomicrobiota</taxon>
        <taxon>Verrucomicrobiia</taxon>
        <taxon>Verrucomicrobiales</taxon>
        <taxon>Verrucomicrobiaceae</taxon>
        <taxon>Roseibacillus</taxon>
    </lineage>
</organism>
<keyword evidence="4 6" id="KW-0501">Molybdenum cofactor biosynthesis</keyword>
<keyword evidence="6" id="KW-0808">Transferase</keyword>
<dbReference type="SUPFAM" id="SSF63882">
    <property type="entry name" value="MoeA N-terminal region -like"/>
    <property type="match status" value="1"/>
</dbReference>
<evidence type="ECO:0000256" key="1">
    <source>
        <dbReference type="ARBA" id="ARBA00002901"/>
    </source>
</evidence>
<sequence>MAPLLTPAQADELIRQDLTALPCEALPYLSALGRTLRQSLSADRDFPPFDRVTMDGIACRSSDLSLGPLTIQGLHPAGEPAPAPLQPEHCWQIMTGAVMPSDCDTIIPVEELSISGSLVTVLESAAPTPGQFIHHQASDCAADTELLTAGTVITPAHLGLAATVGAVELTVTCQPHVTILTTGDELVPPTETPLPHQLRQSNGPVLLSALANWGVNHSSTHLHLPDDLTRTTEAIESALSSSDLVLISGGISKGKKDYVRPALESLIGPPTFHGIAQRPGKPLAYWKPSSKNPPLFALPGNPNSTLTTFLRYVRPALHLLAGSPIPEPITLPLAKPLTPHPKLTLFLPATLESNGTLTVHQPQNSGDFASALSASGFIEVPSGEVEVTTAAYHPNNR</sequence>
<comment type="similarity">
    <text evidence="3 6">Belongs to the MoeA family.</text>
</comment>
<keyword evidence="6" id="KW-0479">Metal-binding</keyword>
<feature type="domain" description="MoaB/Mog" evidence="7">
    <location>
        <begin position="178"/>
        <end position="319"/>
    </location>
</feature>
<dbReference type="NCBIfam" id="TIGR00177">
    <property type="entry name" value="molyb_syn"/>
    <property type="match status" value="1"/>
</dbReference>
<evidence type="ECO:0000256" key="3">
    <source>
        <dbReference type="ARBA" id="ARBA00010763"/>
    </source>
</evidence>
<evidence type="ECO:0000256" key="6">
    <source>
        <dbReference type="RuleBase" id="RU365090"/>
    </source>
</evidence>
<dbReference type="InterPro" id="IPR001453">
    <property type="entry name" value="MoaB/Mog_dom"/>
</dbReference>
<keyword evidence="6" id="KW-0500">Molybdenum</keyword>
<dbReference type="InterPro" id="IPR005110">
    <property type="entry name" value="MoeA_linker/N"/>
</dbReference>
<evidence type="ECO:0000313" key="8">
    <source>
        <dbReference type="EMBL" id="GHC64112.1"/>
    </source>
</evidence>
<dbReference type="GO" id="GO:0061599">
    <property type="term" value="F:molybdopterin molybdotransferase activity"/>
    <property type="evidence" value="ECO:0007669"/>
    <property type="project" value="UniProtKB-UniRule"/>
</dbReference>
<gene>
    <name evidence="8" type="primary">moeA</name>
    <name evidence="8" type="ORF">GCM10007100_34700</name>
</gene>
<dbReference type="Pfam" id="PF00994">
    <property type="entry name" value="MoCF_biosynth"/>
    <property type="match status" value="1"/>
</dbReference>
<dbReference type="Gene3D" id="3.40.980.10">
    <property type="entry name" value="MoaB/Mog-like domain"/>
    <property type="match status" value="1"/>
</dbReference>
<protein>
    <recommendedName>
        <fullName evidence="6">Molybdopterin molybdenumtransferase</fullName>
        <ecNumber evidence="6">2.10.1.1</ecNumber>
    </recommendedName>
</protein>
<dbReference type="Gene3D" id="2.170.190.11">
    <property type="entry name" value="Molybdopterin biosynthesis moea protein, domain 3"/>
    <property type="match status" value="1"/>
</dbReference>
<name>A0A918TVA2_9BACT</name>
<dbReference type="Pfam" id="PF03453">
    <property type="entry name" value="MoeA_N"/>
    <property type="match status" value="1"/>
</dbReference>
<dbReference type="RefSeq" id="WP_189572917.1">
    <property type="nucleotide sequence ID" value="NZ_BMXI01000017.1"/>
</dbReference>
<dbReference type="Proteomes" id="UP000644507">
    <property type="component" value="Unassembled WGS sequence"/>
</dbReference>
<dbReference type="InterPro" id="IPR038987">
    <property type="entry name" value="MoeA-like"/>
</dbReference>
<evidence type="ECO:0000256" key="5">
    <source>
        <dbReference type="ARBA" id="ARBA00047317"/>
    </source>
</evidence>
<dbReference type="InterPro" id="IPR036135">
    <property type="entry name" value="MoeA_linker/N_sf"/>
</dbReference>
<comment type="catalytic activity">
    <reaction evidence="5">
        <text>adenylyl-molybdopterin + molybdate = Mo-molybdopterin + AMP + H(+)</text>
        <dbReference type="Rhea" id="RHEA:35047"/>
        <dbReference type="ChEBI" id="CHEBI:15378"/>
        <dbReference type="ChEBI" id="CHEBI:36264"/>
        <dbReference type="ChEBI" id="CHEBI:62727"/>
        <dbReference type="ChEBI" id="CHEBI:71302"/>
        <dbReference type="ChEBI" id="CHEBI:456215"/>
        <dbReference type="EC" id="2.10.1.1"/>
    </reaction>
</comment>
<dbReference type="EMBL" id="BMXI01000017">
    <property type="protein sequence ID" value="GHC64112.1"/>
    <property type="molecule type" value="Genomic_DNA"/>
</dbReference>
<comment type="cofactor">
    <cofactor evidence="6">
        <name>Mg(2+)</name>
        <dbReference type="ChEBI" id="CHEBI:18420"/>
    </cofactor>
</comment>
<evidence type="ECO:0000256" key="4">
    <source>
        <dbReference type="ARBA" id="ARBA00023150"/>
    </source>
</evidence>
<dbReference type="PANTHER" id="PTHR10192:SF5">
    <property type="entry name" value="GEPHYRIN"/>
    <property type="match status" value="1"/>
</dbReference>
<dbReference type="InterPro" id="IPR005111">
    <property type="entry name" value="MoeA_C_domain_IV"/>
</dbReference>
<dbReference type="InterPro" id="IPR036688">
    <property type="entry name" value="MoeA_C_domain_IV_sf"/>
</dbReference>
<evidence type="ECO:0000256" key="2">
    <source>
        <dbReference type="ARBA" id="ARBA00005046"/>
    </source>
</evidence>
<dbReference type="SUPFAM" id="SSF53218">
    <property type="entry name" value="Molybdenum cofactor biosynthesis proteins"/>
    <property type="match status" value="1"/>
</dbReference>
<comment type="caution">
    <text evidence="8">The sequence shown here is derived from an EMBL/GenBank/DDBJ whole genome shotgun (WGS) entry which is preliminary data.</text>
</comment>
<dbReference type="Gene3D" id="2.40.340.10">
    <property type="entry name" value="MoeA, C-terminal, domain IV"/>
    <property type="match status" value="1"/>
</dbReference>
<dbReference type="AlphaFoldDB" id="A0A918TVA2"/>
<dbReference type="SMART" id="SM00852">
    <property type="entry name" value="MoCF_biosynth"/>
    <property type="match status" value="1"/>
</dbReference>
<reference evidence="8" key="1">
    <citation type="journal article" date="2014" name="Int. J. Syst. Evol. Microbiol.">
        <title>Complete genome sequence of Corynebacterium casei LMG S-19264T (=DSM 44701T), isolated from a smear-ripened cheese.</title>
        <authorList>
            <consortium name="US DOE Joint Genome Institute (JGI-PGF)"/>
            <person name="Walter F."/>
            <person name="Albersmeier A."/>
            <person name="Kalinowski J."/>
            <person name="Ruckert C."/>
        </authorList>
    </citation>
    <scope>NUCLEOTIDE SEQUENCE</scope>
    <source>
        <strain evidence="8">KCTC 12988</strain>
    </source>
</reference>
<dbReference type="GO" id="GO:0006777">
    <property type="term" value="P:Mo-molybdopterin cofactor biosynthetic process"/>
    <property type="evidence" value="ECO:0007669"/>
    <property type="project" value="UniProtKB-UniRule"/>
</dbReference>
<dbReference type="SUPFAM" id="SSF63867">
    <property type="entry name" value="MoeA C-terminal domain-like"/>
    <property type="match status" value="1"/>
</dbReference>
<dbReference type="Gene3D" id="3.90.105.10">
    <property type="entry name" value="Molybdopterin biosynthesis moea protein, domain 2"/>
    <property type="match status" value="1"/>
</dbReference>
<comment type="function">
    <text evidence="1 6">Catalyzes the insertion of molybdate into adenylated molybdopterin with the concomitant release of AMP.</text>
</comment>
<comment type="pathway">
    <text evidence="2 6">Cofactor biosynthesis; molybdopterin biosynthesis.</text>
</comment>
<dbReference type="CDD" id="cd00887">
    <property type="entry name" value="MoeA"/>
    <property type="match status" value="1"/>
</dbReference>
<dbReference type="GO" id="GO:0005829">
    <property type="term" value="C:cytosol"/>
    <property type="evidence" value="ECO:0007669"/>
    <property type="project" value="TreeGrafter"/>
</dbReference>
<evidence type="ECO:0000259" key="7">
    <source>
        <dbReference type="SMART" id="SM00852"/>
    </source>
</evidence>
<keyword evidence="6" id="KW-0460">Magnesium</keyword>
<dbReference type="GO" id="GO:0046872">
    <property type="term" value="F:metal ion binding"/>
    <property type="evidence" value="ECO:0007669"/>
    <property type="project" value="UniProtKB-UniRule"/>
</dbReference>
<dbReference type="Pfam" id="PF03454">
    <property type="entry name" value="MoeA_C"/>
    <property type="match status" value="1"/>
</dbReference>
<proteinExistence type="inferred from homology"/>
<keyword evidence="9" id="KW-1185">Reference proteome</keyword>
<dbReference type="InterPro" id="IPR036425">
    <property type="entry name" value="MoaB/Mog-like_dom_sf"/>
</dbReference>
<dbReference type="PANTHER" id="PTHR10192">
    <property type="entry name" value="MOLYBDOPTERIN BIOSYNTHESIS PROTEIN"/>
    <property type="match status" value="1"/>
</dbReference>
<dbReference type="EC" id="2.10.1.1" evidence="6"/>